<protein>
    <recommendedName>
        <fullName evidence="7">N-acetyltransferase domain-containing protein</fullName>
    </recommendedName>
</protein>
<keyword evidence="4" id="KW-0012">Acyltransferase</keyword>
<evidence type="ECO:0000256" key="2">
    <source>
        <dbReference type="ARBA" id="ARBA00022649"/>
    </source>
</evidence>
<evidence type="ECO:0008006" key="7">
    <source>
        <dbReference type="Google" id="ProtNLM"/>
    </source>
</evidence>
<dbReference type="PANTHER" id="PTHR36449:SF1">
    <property type="entry name" value="ACETYLTRANSFERASE"/>
    <property type="match status" value="1"/>
</dbReference>
<evidence type="ECO:0000256" key="1">
    <source>
        <dbReference type="ARBA" id="ARBA00009342"/>
    </source>
</evidence>
<name>A0ABW7PSA5_9GAMM</name>
<evidence type="ECO:0000256" key="4">
    <source>
        <dbReference type="ARBA" id="ARBA00023315"/>
    </source>
</evidence>
<organism evidence="5 6">
    <name type="scientific">Pantoea osteomyelitidis</name>
    <dbReference type="NCBI Taxonomy" id="3230026"/>
    <lineage>
        <taxon>Bacteria</taxon>
        <taxon>Pseudomonadati</taxon>
        <taxon>Pseudomonadota</taxon>
        <taxon>Gammaproteobacteria</taxon>
        <taxon>Enterobacterales</taxon>
        <taxon>Erwiniaceae</taxon>
        <taxon>Pantoea</taxon>
    </lineage>
</organism>
<proteinExistence type="inferred from homology"/>
<comment type="caution">
    <text evidence="5">The sequence shown here is derived from an EMBL/GenBank/DDBJ whole genome shotgun (WGS) entry which is preliminary data.</text>
</comment>
<keyword evidence="6" id="KW-1185">Reference proteome</keyword>
<gene>
    <name evidence="5" type="ORF">ABU178_02740</name>
</gene>
<accession>A0ABW7PSA5</accession>
<reference evidence="5 6" key="1">
    <citation type="submission" date="2024-08" db="EMBL/GenBank/DDBJ databases">
        <title>Pantoea ronii - a newly identified human opportunistic pathogen.</title>
        <authorList>
            <person name="Keidar-Friedman D."/>
            <person name="Sorek N."/>
            <person name="Leshin-Carmel D."/>
            <person name="Tsur A."/>
            <person name="Amsalem M."/>
            <person name="Tolkach D."/>
            <person name="Brosh-Nissimov T."/>
        </authorList>
    </citation>
    <scope>NUCLEOTIDE SEQUENCE [LARGE SCALE GENOMIC DNA]</scope>
    <source>
        <strain evidence="5 6">AA23256</strain>
    </source>
</reference>
<dbReference type="PANTHER" id="PTHR36449">
    <property type="entry name" value="ACETYLTRANSFERASE-RELATED"/>
    <property type="match status" value="1"/>
</dbReference>
<evidence type="ECO:0000313" key="6">
    <source>
        <dbReference type="Proteomes" id="UP001611251"/>
    </source>
</evidence>
<keyword evidence="2" id="KW-1277">Toxin-antitoxin system</keyword>
<dbReference type="SUPFAM" id="SSF55729">
    <property type="entry name" value="Acyl-CoA N-acyltransferases (Nat)"/>
    <property type="match status" value="1"/>
</dbReference>
<dbReference type="RefSeq" id="WP_397211763.1">
    <property type="nucleotide sequence ID" value="NZ_JBGFSN010000003.1"/>
</dbReference>
<dbReference type="EMBL" id="JBGFSN010000003">
    <property type="protein sequence ID" value="MFH8133102.1"/>
    <property type="molecule type" value="Genomic_DNA"/>
</dbReference>
<sequence length="104" mass="11394">MSNAQRKQVPYRDVPCILPGRLAVNKRLAGKGFGTILIADAARRVYEATQSVGVYAMMAEAIDDAAGECYAKPGFIRLNTEDDPLIYFYPGQVIKPLLALYPDA</sequence>
<evidence type="ECO:0000256" key="3">
    <source>
        <dbReference type="ARBA" id="ARBA00022679"/>
    </source>
</evidence>
<dbReference type="Gene3D" id="3.40.630.30">
    <property type="match status" value="1"/>
</dbReference>
<evidence type="ECO:0000313" key="5">
    <source>
        <dbReference type="EMBL" id="MFH8133102.1"/>
    </source>
</evidence>
<comment type="similarity">
    <text evidence="1">Belongs to the acetyltransferase family. GNAT subfamily.</text>
</comment>
<dbReference type="Proteomes" id="UP001611251">
    <property type="component" value="Unassembled WGS sequence"/>
</dbReference>
<dbReference type="InterPro" id="IPR016181">
    <property type="entry name" value="Acyl_CoA_acyltransferase"/>
</dbReference>
<keyword evidence="3" id="KW-0808">Transferase</keyword>